<protein>
    <submittedName>
        <fullName evidence="5">DUF2147 domain-containing protein</fullName>
    </submittedName>
    <submittedName>
        <fullName evidence="4">Uncharacterized protein (DUF2147 family)</fullName>
    </submittedName>
</protein>
<gene>
    <name evidence="4" type="ORF">HNQ36_000590</name>
    <name evidence="5" type="ORF">YH63_021340</name>
</gene>
<dbReference type="InterPro" id="IPR019223">
    <property type="entry name" value="DUF2147"/>
</dbReference>
<evidence type="ECO:0000259" key="3">
    <source>
        <dbReference type="Pfam" id="PF09917"/>
    </source>
</evidence>
<feature type="domain" description="DUF2147" evidence="3">
    <location>
        <begin position="25"/>
        <end position="134"/>
    </location>
</feature>
<reference evidence="4 7" key="2">
    <citation type="submission" date="2020-08" db="EMBL/GenBank/DDBJ databases">
        <title>Genomic Encyclopedia of Type Strains, Phase IV (KMG-IV): sequencing the most valuable type-strain genomes for metagenomic binning, comparative biology and taxonomic classification.</title>
        <authorList>
            <person name="Goeker M."/>
        </authorList>
    </citation>
    <scope>NUCLEOTIDE SEQUENCE [LARGE SCALE GENOMIC DNA]</scope>
    <source>
        <strain evidence="4 7">DSM 17498</strain>
    </source>
</reference>
<evidence type="ECO:0000313" key="7">
    <source>
        <dbReference type="Proteomes" id="UP000521227"/>
    </source>
</evidence>
<feature type="region of interest" description="Disordered" evidence="1">
    <location>
        <begin position="138"/>
        <end position="182"/>
    </location>
</feature>
<evidence type="ECO:0000256" key="1">
    <source>
        <dbReference type="SAM" id="MobiDB-lite"/>
    </source>
</evidence>
<feature type="compositionally biased region" description="Low complexity" evidence="1">
    <location>
        <begin position="147"/>
        <end position="181"/>
    </location>
</feature>
<dbReference type="PANTHER" id="PTHR36919:SF2">
    <property type="entry name" value="BLL6627 PROTEIN"/>
    <property type="match status" value="1"/>
</dbReference>
<feature type="chain" id="PRO_5044609750" evidence="2">
    <location>
        <begin position="21"/>
        <end position="199"/>
    </location>
</feature>
<dbReference type="STRING" id="211460.YH63_21065"/>
<proteinExistence type="predicted"/>
<keyword evidence="2" id="KW-0732">Signal</keyword>
<name>A0A4U6BT41_9BRAD</name>
<keyword evidence="6" id="KW-1185">Reference proteome</keyword>
<dbReference type="Proteomes" id="UP000521227">
    <property type="component" value="Unassembled WGS sequence"/>
</dbReference>
<dbReference type="Proteomes" id="UP000034832">
    <property type="component" value="Unassembled WGS sequence"/>
</dbReference>
<dbReference type="AlphaFoldDB" id="A0A4U6BT41"/>
<evidence type="ECO:0000313" key="4">
    <source>
        <dbReference type="EMBL" id="MBB5050642.1"/>
    </source>
</evidence>
<evidence type="ECO:0000256" key="2">
    <source>
        <dbReference type="SAM" id="SignalP"/>
    </source>
</evidence>
<comment type="caution">
    <text evidence="5">The sequence shown here is derived from an EMBL/GenBank/DDBJ whole genome shotgun (WGS) entry which is preliminary data.</text>
</comment>
<evidence type="ECO:0000313" key="6">
    <source>
        <dbReference type="Proteomes" id="UP000034832"/>
    </source>
</evidence>
<dbReference type="OrthoDB" id="9811671at2"/>
<reference evidence="5 6" key="1">
    <citation type="submission" date="2019-04" db="EMBL/GenBank/DDBJ databases">
        <title>Whole genome sequencing of cave bacteria.</title>
        <authorList>
            <person name="Gan H.M."/>
            <person name="Barton H."/>
            <person name="Savka M.A."/>
        </authorList>
    </citation>
    <scope>NUCLEOTIDE SEQUENCE [LARGE SCALE GENOMIC DNA]</scope>
    <source>
        <strain evidence="5 6">LC387</strain>
    </source>
</reference>
<dbReference type="EMBL" id="JACHIJ010000001">
    <property type="protein sequence ID" value="MBB5050642.1"/>
    <property type="molecule type" value="Genomic_DNA"/>
</dbReference>
<dbReference type="PANTHER" id="PTHR36919">
    <property type="entry name" value="BLR1215 PROTEIN"/>
    <property type="match status" value="1"/>
</dbReference>
<dbReference type="Gene3D" id="2.40.128.520">
    <property type="match status" value="1"/>
</dbReference>
<sequence>MRKIALSGMFLLAAAGAASAAEPLGEWRDEDGKATIRIVDCNSRLWGVVASESIPGGLDKNNPDKAKRTRPLLGMPILLNMKKVEDEKDKWEGKVYDATSGKTYDSSIQVKAANSLRIEGCVAMILCGGQTWTRVVEGAPAPGGQKTTAPAPKSTAAPFPTPIGSPKTAAPPKAGAKAGSPDAVTSEVCMLPEIANAPR</sequence>
<feature type="signal peptide" evidence="2">
    <location>
        <begin position="1"/>
        <end position="20"/>
    </location>
</feature>
<dbReference type="EMBL" id="LBIA02000001">
    <property type="protein sequence ID" value="TKT73762.1"/>
    <property type="molecule type" value="Genomic_DNA"/>
</dbReference>
<accession>A0A4U6BT41</accession>
<dbReference type="Pfam" id="PF09917">
    <property type="entry name" value="DUF2147"/>
    <property type="match status" value="1"/>
</dbReference>
<dbReference type="RefSeq" id="WP_046830264.1">
    <property type="nucleotide sequence ID" value="NZ_JACHIJ010000001.1"/>
</dbReference>
<evidence type="ECO:0000313" key="5">
    <source>
        <dbReference type="EMBL" id="TKT73762.1"/>
    </source>
</evidence>
<organism evidence="5 6">
    <name type="scientific">Afipia massiliensis</name>
    <dbReference type="NCBI Taxonomy" id="211460"/>
    <lineage>
        <taxon>Bacteria</taxon>
        <taxon>Pseudomonadati</taxon>
        <taxon>Pseudomonadota</taxon>
        <taxon>Alphaproteobacteria</taxon>
        <taxon>Hyphomicrobiales</taxon>
        <taxon>Nitrobacteraceae</taxon>
        <taxon>Afipia</taxon>
    </lineage>
</organism>